<keyword evidence="1" id="KW-0812">Transmembrane</keyword>
<name>A0A366LRY0_9ACTN</name>
<evidence type="ECO:0000313" key="2">
    <source>
        <dbReference type="EMBL" id="RBQ16725.1"/>
    </source>
</evidence>
<feature type="transmembrane region" description="Helical" evidence="1">
    <location>
        <begin position="67"/>
        <end position="88"/>
    </location>
</feature>
<dbReference type="AlphaFoldDB" id="A0A366LRY0"/>
<feature type="transmembrane region" description="Helical" evidence="1">
    <location>
        <begin position="15"/>
        <end position="33"/>
    </location>
</feature>
<gene>
    <name evidence="2" type="ORF">DP939_29030</name>
</gene>
<organism evidence="2 3">
    <name type="scientific">Spongiactinospora rosea</name>
    <dbReference type="NCBI Taxonomy" id="2248750"/>
    <lineage>
        <taxon>Bacteria</taxon>
        <taxon>Bacillati</taxon>
        <taxon>Actinomycetota</taxon>
        <taxon>Actinomycetes</taxon>
        <taxon>Streptosporangiales</taxon>
        <taxon>Streptosporangiaceae</taxon>
        <taxon>Spongiactinospora</taxon>
    </lineage>
</organism>
<evidence type="ECO:0000313" key="3">
    <source>
        <dbReference type="Proteomes" id="UP000253303"/>
    </source>
</evidence>
<proteinExistence type="predicted"/>
<reference evidence="2 3" key="1">
    <citation type="submission" date="2018-06" db="EMBL/GenBank/DDBJ databases">
        <title>Sphaerisporangium craniellae sp. nov., isolated from a marine sponge in the South China Sea.</title>
        <authorList>
            <person name="Li L."/>
        </authorList>
    </citation>
    <scope>NUCLEOTIDE SEQUENCE [LARGE SCALE GENOMIC DNA]</scope>
    <source>
        <strain evidence="2 3">LHW63015</strain>
    </source>
</reference>
<dbReference type="Proteomes" id="UP000253303">
    <property type="component" value="Unassembled WGS sequence"/>
</dbReference>
<sequence length="108" mass="11283">MVAGVVGVAMVGPALVPYVQPWWVVLLALLASAPTLWRRAALLTSGLVIGTATTLLTIGYPSPPHPIMLLFLPFGALVWTYTFAAAAIPAPLRVTVIVVQAPARAAAR</sequence>
<feature type="transmembrane region" description="Helical" evidence="1">
    <location>
        <begin position="40"/>
        <end position="61"/>
    </location>
</feature>
<protein>
    <submittedName>
        <fullName evidence="2">Uncharacterized protein</fullName>
    </submittedName>
</protein>
<accession>A0A366LRY0</accession>
<comment type="caution">
    <text evidence="2">The sequence shown here is derived from an EMBL/GenBank/DDBJ whole genome shotgun (WGS) entry which is preliminary data.</text>
</comment>
<evidence type="ECO:0000256" key="1">
    <source>
        <dbReference type="SAM" id="Phobius"/>
    </source>
</evidence>
<dbReference type="EMBL" id="QMEY01000015">
    <property type="protein sequence ID" value="RBQ16725.1"/>
    <property type="molecule type" value="Genomic_DNA"/>
</dbReference>
<keyword evidence="3" id="KW-1185">Reference proteome</keyword>
<keyword evidence="1" id="KW-1133">Transmembrane helix</keyword>
<keyword evidence="1" id="KW-0472">Membrane</keyword>